<name>A0AAD6D5K1_9EURO</name>
<feature type="transmembrane region" description="Helical" evidence="5">
    <location>
        <begin position="410"/>
        <end position="428"/>
    </location>
</feature>
<comment type="subcellular location">
    <subcellularLocation>
        <location evidence="1">Membrane</location>
        <topology evidence="1">Multi-pass membrane protein</topology>
    </subcellularLocation>
</comment>
<dbReference type="Proteomes" id="UP001220324">
    <property type="component" value="Unassembled WGS sequence"/>
</dbReference>
<comment type="caution">
    <text evidence="6">The sequence shown here is derived from an EMBL/GenBank/DDBJ whole genome shotgun (WGS) entry which is preliminary data.</text>
</comment>
<keyword evidence="3 5" id="KW-1133">Transmembrane helix</keyword>
<sequence length="485" mass="53786">MVWALIDAATPTWTDMNIQLGFSFEILDDSYAAGCGSLCIGAFFMIPFALAFGRRPVYLVSTAAQLAICIWSAKMQTVVDLMMVNILSCFFGALSEVIVQMTVADIYFVHQRGLVNSVYVWFMYSGANLAPLAAGYVTIAQGWRMVWWWMAIFFGICFVAFTFFYEESLYKIPAGVVDGISTSERDFETSGTYAATKDDEKVDKTGDCLTRTGSNSHTPLPQIDISIPKKTYLQRLVPFTRPQGSLHHFLRHSYQPFFILFTIPSVFFMALIYGAMTACSTIMITTLSSYMALPPYNFNSSQIGLMSLPPFIGTSLGVLITGPLSDWIILFLARRNKGIYEPEMRLWVIAGFIPLVPAGILMFGLGLSRGAPWPVLAIGYALCAFGNAPASSVSLTYITDAYGEIVADSLIGVSFIRNLFATALVFSLTPWIEGVGLENVFVTIAVLMTAILLGTFGFIAYGKRLRHVMADRYQYYAERQLDLRH</sequence>
<feature type="transmembrane region" description="Helical" evidence="5">
    <location>
        <begin position="85"/>
        <end position="109"/>
    </location>
</feature>
<evidence type="ECO:0000313" key="6">
    <source>
        <dbReference type="EMBL" id="KAJ5556211.1"/>
    </source>
</evidence>
<keyword evidence="7" id="KW-1185">Reference proteome</keyword>
<evidence type="ECO:0000256" key="5">
    <source>
        <dbReference type="SAM" id="Phobius"/>
    </source>
</evidence>
<dbReference type="GO" id="GO:0022857">
    <property type="term" value="F:transmembrane transporter activity"/>
    <property type="evidence" value="ECO:0007669"/>
    <property type="project" value="InterPro"/>
</dbReference>
<dbReference type="InterPro" id="IPR011701">
    <property type="entry name" value="MFS"/>
</dbReference>
<evidence type="ECO:0000256" key="2">
    <source>
        <dbReference type="ARBA" id="ARBA00022692"/>
    </source>
</evidence>
<feature type="transmembrane region" description="Helical" evidence="5">
    <location>
        <begin position="311"/>
        <end position="333"/>
    </location>
</feature>
<dbReference type="PANTHER" id="PTHR23502">
    <property type="entry name" value="MAJOR FACILITATOR SUPERFAMILY"/>
    <property type="match status" value="1"/>
</dbReference>
<dbReference type="InterPro" id="IPR036259">
    <property type="entry name" value="MFS_trans_sf"/>
</dbReference>
<evidence type="ECO:0000313" key="7">
    <source>
        <dbReference type="Proteomes" id="UP001220324"/>
    </source>
</evidence>
<keyword evidence="4 5" id="KW-0472">Membrane</keyword>
<feature type="transmembrane region" description="Helical" evidence="5">
    <location>
        <begin position="440"/>
        <end position="462"/>
    </location>
</feature>
<dbReference type="PANTHER" id="PTHR23502:SF50">
    <property type="entry name" value="TRANSPORTER, PUTATIVE (AFU_ORTHOLOGUE AFUA_5G00430)-RELATED"/>
    <property type="match status" value="1"/>
</dbReference>
<evidence type="ECO:0000256" key="3">
    <source>
        <dbReference type="ARBA" id="ARBA00022989"/>
    </source>
</evidence>
<feature type="transmembrane region" description="Helical" evidence="5">
    <location>
        <begin position="146"/>
        <end position="165"/>
    </location>
</feature>
<feature type="transmembrane region" description="Helical" evidence="5">
    <location>
        <begin position="258"/>
        <end position="291"/>
    </location>
</feature>
<feature type="transmembrane region" description="Helical" evidence="5">
    <location>
        <begin position="345"/>
        <end position="367"/>
    </location>
</feature>
<feature type="transmembrane region" description="Helical" evidence="5">
    <location>
        <begin position="373"/>
        <end position="398"/>
    </location>
</feature>
<evidence type="ECO:0000256" key="1">
    <source>
        <dbReference type="ARBA" id="ARBA00004141"/>
    </source>
</evidence>
<gene>
    <name evidence="6" type="ORF">N7494_000126</name>
</gene>
<feature type="transmembrane region" description="Helical" evidence="5">
    <location>
        <begin position="31"/>
        <end position="50"/>
    </location>
</feature>
<protein>
    <submittedName>
        <fullName evidence="6">Major facilitator superfamily domain-containing protein</fullName>
    </submittedName>
</protein>
<dbReference type="AlphaFoldDB" id="A0AAD6D5K1"/>
<dbReference type="Pfam" id="PF07690">
    <property type="entry name" value="MFS_1"/>
    <property type="match status" value="1"/>
</dbReference>
<accession>A0AAD6D5K1</accession>
<reference evidence="6 7" key="1">
    <citation type="journal article" date="2023" name="IMA Fungus">
        <title>Comparative genomic study of the Penicillium genus elucidates a diverse pangenome and 15 lateral gene transfer events.</title>
        <authorList>
            <person name="Petersen C."/>
            <person name="Sorensen T."/>
            <person name="Nielsen M.R."/>
            <person name="Sondergaard T.E."/>
            <person name="Sorensen J.L."/>
            <person name="Fitzpatrick D.A."/>
            <person name="Frisvad J.C."/>
            <person name="Nielsen K.L."/>
        </authorList>
    </citation>
    <scope>NUCLEOTIDE SEQUENCE [LARGE SCALE GENOMIC DNA]</scope>
    <source>
        <strain evidence="6 7">IBT 35679</strain>
    </source>
</reference>
<feature type="transmembrane region" description="Helical" evidence="5">
    <location>
        <begin position="57"/>
        <end position="73"/>
    </location>
</feature>
<evidence type="ECO:0000256" key="4">
    <source>
        <dbReference type="ARBA" id="ARBA00023136"/>
    </source>
</evidence>
<proteinExistence type="predicted"/>
<dbReference type="EMBL" id="JAQIZZ010000001">
    <property type="protein sequence ID" value="KAJ5556211.1"/>
    <property type="molecule type" value="Genomic_DNA"/>
</dbReference>
<feature type="transmembrane region" description="Helical" evidence="5">
    <location>
        <begin position="121"/>
        <end position="140"/>
    </location>
</feature>
<keyword evidence="2 5" id="KW-0812">Transmembrane</keyword>
<organism evidence="6 7">
    <name type="scientific">Penicillium frequentans</name>
    <dbReference type="NCBI Taxonomy" id="3151616"/>
    <lineage>
        <taxon>Eukaryota</taxon>
        <taxon>Fungi</taxon>
        <taxon>Dikarya</taxon>
        <taxon>Ascomycota</taxon>
        <taxon>Pezizomycotina</taxon>
        <taxon>Eurotiomycetes</taxon>
        <taxon>Eurotiomycetidae</taxon>
        <taxon>Eurotiales</taxon>
        <taxon>Aspergillaceae</taxon>
        <taxon>Penicillium</taxon>
    </lineage>
</organism>
<dbReference type="GO" id="GO:0005886">
    <property type="term" value="C:plasma membrane"/>
    <property type="evidence" value="ECO:0007669"/>
    <property type="project" value="TreeGrafter"/>
</dbReference>
<dbReference type="SUPFAM" id="SSF103473">
    <property type="entry name" value="MFS general substrate transporter"/>
    <property type="match status" value="1"/>
</dbReference>
<dbReference type="Gene3D" id="1.20.1250.20">
    <property type="entry name" value="MFS general substrate transporter like domains"/>
    <property type="match status" value="1"/>
</dbReference>